<sequence>MSDFKISIPRPVVKVQGKRRRRVSFKENLHATLGPTSYLLGHERRINKMLFSCRNSKNLIFMSTVFLICATLLPMIWFCQCLQNFSTFIHQRLPYPSLATTVLETLTFVSLITFPISTSFILLLLCIALRGSETALTEIGSLTIYSVYELHQIDAYLSVKLSSCRATFQDTIASLVDHLEGRWQKELRIPIQRQSNEIDSLPSDMVGSSINKESRIRTKWRFDTELGRRARDTTFESNEKPHTATPSESPEDYYLSSTILDREANLQVLRGLRPSIKVELARLRTIPGFDADSWVLVNHPWIDGNVARGRPTQVSRGRKRRVAKSI</sequence>
<organism evidence="3 4">
    <name type="scientific">Gymnopilus junonius</name>
    <name type="common">Spectacular rustgill mushroom</name>
    <name type="synonym">Gymnopilus spectabilis subsp. junonius</name>
    <dbReference type="NCBI Taxonomy" id="109634"/>
    <lineage>
        <taxon>Eukaryota</taxon>
        <taxon>Fungi</taxon>
        <taxon>Dikarya</taxon>
        <taxon>Basidiomycota</taxon>
        <taxon>Agaricomycotina</taxon>
        <taxon>Agaricomycetes</taxon>
        <taxon>Agaricomycetidae</taxon>
        <taxon>Agaricales</taxon>
        <taxon>Agaricineae</taxon>
        <taxon>Hymenogastraceae</taxon>
        <taxon>Gymnopilus</taxon>
    </lineage>
</organism>
<evidence type="ECO:0000256" key="2">
    <source>
        <dbReference type="SAM" id="Phobius"/>
    </source>
</evidence>
<protein>
    <submittedName>
        <fullName evidence="3">Uncharacterized protein</fullName>
    </submittedName>
</protein>
<gene>
    <name evidence="3" type="ORF">CPB84DRAFT_1782123</name>
</gene>
<accession>A0A9P5NLM1</accession>
<feature type="transmembrane region" description="Helical" evidence="2">
    <location>
        <begin position="105"/>
        <end position="129"/>
    </location>
</feature>
<keyword evidence="2" id="KW-0812">Transmembrane</keyword>
<keyword evidence="2" id="KW-1133">Transmembrane helix</keyword>
<comment type="caution">
    <text evidence="3">The sequence shown here is derived from an EMBL/GenBank/DDBJ whole genome shotgun (WGS) entry which is preliminary data.</text>
</comment>
<dbReference type="EMBL" id="JADNYJ010000060">
    <property type="protein sequence ID" value="KAF8895893.1"/>
    <property type="molecule type" value="Genomic_DNA"/>
</dbReference>
<feature type="region of interest" description="Disordered" evidence="1">
    <location>
        <begin position="231"/>
        <end position="252"/>
    </location>
</feature>
<evidence type="ECO:0000256" key="1">
    <source>
        <dbReference type="SAM" id="MobiDB-lite"/>
    </source>
</evidence>
<reference evidence="3" key="1">
    <citation type="submission" date="2020-11" db="EMBL/GenBank/DDBJ databases">
        <authorList>
            <consortium name="DOE Joint Genome Institute"/>
            <person name="Ahrendt S."/>
            <person name="Riley R."/>
            <person name="Andreopoulos W."/>
            <person name="LaButti K."/>
            <person name="Pangilinan J."/>
            <person name="Ruiz-duenas F.J."/>
            <person name="Barrasa J.M."/>
            <person name="Sanchez-Garcia M."/>
            <person name="Camarero S."/>
            <person name="Miyauchi S."/>
            <person name="Serrano A."/>
            <person name="Linde D."/>
            <person name="Babiker R."/>
            <person name="Drula E."/>
            <person name="Ayuso-Fernandez I."/>
            <person name="Pacheco R."/>
            <person name="Padilla G."/>
            <person name="Ferreira P."/>
            <person name="Barriuso J."/>
            <person name="Kellner H."/>
            <person name="Castanera R."/>
            <person name="Alfaro M."/>
            <person name="Ramirez L."/>
            <person name="Pisabarro A.G."/>
            <person name="Kuo A."/>
            <person name="Tritt A."/>
            <person name="Lipzen A."/>
            <person name="He G."/>
            <person name="Yan M."/>
            <person name="Ng V."/>
            <person name="Cullen D."/>
            <person name="Martin F."/>
            <person name="Rosso M.-N."/>
            <person name="Henrissat B."/>
            <person name="Hibbett D."/>
            <person name="Martinez A.T."/>
            <person name="Grigoriev I.V."/>
        </authorList>
    </citation>
    <scope>NUCLEOTIDE SEQUENCE</scope>
    <source>
        <strain evidence="3">AH 44721</strain>
    </source>
</reference>
<keyword evidence="4" id="KW-1185">Reference proteome</keyword>
<dbReference type="Proteomes" id="UP000724874">
    <property type="component" value="Unassembled WGS sequence"/>
</dbReference>
<name>A0A9P5NLM1_GYMJU</name>
<evidence type="ECO:0000313" key="3">
    <source>
        <dbReference type="EMBL" id="KAF8895893.1"/>
    </source>
</evidence>
<dbReference type="AlphaFoldDB" id="A0A9P5NLM1"/>
<feature type="transmembrane region" description="Helical" evidence="2">
    <location>
        <begin position="59"/>
        <end position="85"/>
    </location>
</feature>
<feature type="compositionally biased region" description="Basic and acidic residues" evidence="1">
    <location>
        <begin position="231"/>
        <end position="242"/>
    </location>
</feature>
<proteinExistence type="predicted"/>
<evidence type="ECO:0000313" key="4">
    <source>
        <dbReference type="Proteomes" id="UP000724874"/>
    </source>
</evidence>
<keyword evidence="2" id="KW-0472">Membrane</keyword>